<feature type="coiled-coil region" evidence="6">
    <location>
        <begin position="170"/>
        <end position="200"/>
    </location>
</feature>
<protein>
    <recommendedName>
        <fullName evidence="2 5">peptidylprolyl isomerase</fullName>
        <ecNumber evidence="2 5">5.2.1.8</ecNumber>
    </recommendedName>
</protein>
<dbReference type="InterPro" id="IPR044609">
    <property type="entry name" value="FKBP2/11"/>
</dbReference>
<evidence type="ECO:0000259" key="8">
    <source>
        <dbReference type="PROSITE" id="PS50059"/>
    </source>
</evidence>
<keyword evidence="6" id="KW-0175">Coiled coil</keyword>
<dbReference type="PROSITE" id="PS51257">
    <property type="entry name" value="PROKAR_LIPOPROTEIN"/>
    <property type="match status" value="1"/>
</dbReference>
<feature type="chain" id="PRO_5009443723" description="peptidylprolyl isomerase" evidence="7">
    <location>
        <begin position="25"/>
        <end position="345"/>
    </location>
</feature>
<feature type="signal peptide" evidence="7">
    <location>
        <begin position="1"/>
        <end position="24"/>
    </location>
</feature>
<evidence type="ECO:0000313" key="9">
    <source>
        <dbReference type="EMBL" id="AOZ72693.1"/>
    </source>
</evidence>
<evidence type="ECO:0000256" key="7">
    <source>
        <dbReference type="SAM" id="SignalP"/>
    </source>
</evidence>
<feature type="domain" description="PPIase FKBP-type" evidence="8">
    <location>
        <begin position="89"/>
        <end position="174"/>
    </location>
</feature>
<dbReference type="Pfam" id="PF00254">
    <property type="entry name" value="FKBP_C"/>
    <property type="match status" value="1"/>
</dbReference>
<dbReference type="PANTHER" id="PTHR45779:SF7">
    <property type="entry name" value="PEPTIDYLPROLYL ISOMERASE"/>
    <property type="match status" value="1"/>
</dbReference>
<dbReference type="RefSeq" id="WP_071164159.1">
    <property type="nucleotide sequence ID" value="NZ_CP017812.1"/>
</dbReference>
<dbReference type="PROSITE" id="PS50059">
    <property type="entry name" value="FKBP_PPIASE"/>
    <property type="match status" value="1"/>
</dbReference>
<keyword evidence="10" id="KW-1185">Reference proteome</keyword>
<dbReference type="Gene3D" id="3.10.50.40">
    <property type="match status" value="1"/>
</dbReference>
<proteinExistence type="predicted"/>
<dbReference type="EMBL" id="CP017812">
    <property type="protein sequence ID" value="AOZ72693.1"/>
    <property type="molecule type" value="Genomic_DNA"/>
</dbReference>
<comment type="catalytic activity">
    <reaction evidence="1 5">
        <text>[protein]-peptidylproline (omega=180) = [protein]-peptidylproline (omega=0)</text>
        <dbReference type="Rhea" id="RHEA:16237"/>
        <dbReference type="Rhea" id="RHEA-COMP:10747"/>
        <dbReference type="Rhea" id="RHEA-COMP:10748"/>
        <dbReference type="ChEBI" id="CHEBI:83833"/>
        <dbReference type="ChEBI" id="CHEBI:83834"/>
        <dbReference type="EC" id="5.2.1.8"/>
    </reaction>
</comment>
<gene>
    <name evidence="9" type="ORF">BK816_04805</name>
</gene>
<dbReference type="InterPro" id="IPR001179">
    <property type="entry name" value="PPIase_FKBP_dom"/>
</dbReference>
<evidence type="ECO:0000256" key="5">
    <source>
        <dbReference type="PROSITE-ProRule" id="PRU00277"/>
    </source>
</evidence>
<evidence type="ECO:0000256" key="6">
    <source>
        <dbReference type="SAM" id="Coils"/>
    </source>
</evidence>
<evidence type="ECO:0000256" key="3">
    <source>
        <dbReference type="ARBA" id="ARBA00023110"/>
    </source>
</evidence>
<keyword evidence="7" id="KW-0732">Signal</keyword>
<dbReference type="SUPFAM" id="SSF54534">
    <property type="entry name" value="FKBP-like"/>
    <property type="match status" value="1"/>
</dbReference>
<evidence type="ECO:0000256" key="2">
    <source>
        <dbReference type="ARBA" id="ARBA00013194"/>
    </source>
</evidence>
<dbReference type="AlphaFoldDB" id="A0A1D9MKI7"/>
<accession>A0A1D9MKI7</accession>
<dbReference type="EC" id="5.2.1.8" evidence="2 5"/>
<dbReference type="KEGG" id="avu:BK816_04805"/>
<reference evidence="9 10" key="1">
    <citation type="submission" date="2016-10" db="EMBL/GenBank/DDBJ databases">
        <title>Actinomyces aegypiusis sp. nov., isolated from the Aegypius monachus in Qinghai Tibet Plateau China.</title>
        <authorList>
            <person name="Wang Y."/>
        </authorList>
    </citation>
    <scope>NUCLEOTIDE SEQUENCE [LARGE SCALE GENOMIC DNA]</scope>
    <source>
        <strain evidence="9 10">VUL4_3</strain>
    </source>
</reference>
<dbReference type="Proteomes" id="UP000176288">
    <property type="component" value="Chromosome"/>
</dbReference>
<dbReference type="GO" id="GO:0003755">
    <property type="term" value="F:peptidyl-prolyl cis-trans isomerase activity"/>
    <property type="evidence" value="ECO:0007669"/>
    <property type="project" value="UniProtKB-KW"/>
</dbReference>
<evidence type="ECO:0000313" key="10">
    <source>
        <dbReference type="Proteomes" id="UP000176288"/>
    </source>
</evidence>
<evidence type="ECO:0000256" key="1">
    <source>
        <dbReference type="ARBA" id="ARBA00000971"/>
    </source>
</evidence>
<name>A0A1D9MKI7_9ACTO</name>
<keyword evidence="3 5" id="KW-0697">Rotamase</keyword>
<evidence type="ECO:0000256" key="4">
    <source>
        <dbReference type="ARBA" id="ARBA00023235"/>
    </source>
</evidence>
<sequence>MKKIKSLSIIALAAALTLSGCGQSATTGSSESSVEAAATAVATPVDGDMPKVEGGDGAEPVIHPAKGKEPTELVSEVLKKGDGEEIKPDDTLKVNYLGQLWNGTVFDKSYGREPATFSLDGVITGWKKGLAGKHVGDRVLLLVPAADGYGAAGSPPTIPENATLVFVVDILERKDAAQAAEEQKQQEEKEKARQEAIEKLLPEVDKAGQEALKAAKPVDFKLPEGITIENNQDGAPKITVSKDAKLDQDDLLVKMLDGTGPVIGKADPFLCNVTVAAEGQEQTTTWGNNGRTIQQAPPAEQMGPEFVDARVGSRIARLHKNEKGGVTVSVVDIISPIPEALKKLQ</sequence>
<organism evidence="9 10">
    <name type="scientific">Boudabousia tangfeifanii</name>
    <dbReference type="NCBI Taxonomy" id="1912795"/>
    <lineage>
        <taxon>Bacteria</taxon>
        <taxon>Bacillati</taxon>
        <taxon>Actinomycetota</taxon>
        <taxon>Actinomycetes</taxon>
        <taxon>Actinomycetales</taxon>
        <taxon>Actinomycetaceae</taxon>
        <taxon>Boudabousia</taxon>
    </lineage>
</organism>
<dbReference type="InterPro" id="IPR046357">
    <property type="entry name" value="PPIase_dom_sf"/>
</dbReference>
<dbReference type="STRING" id="1912795.BK816_04805"/>
<keyword evidence="4 5" id="KW-0413">Isomerase</keyword>
<dbReference type="PANTHER" id="PTHR45779">
    <property type="entry name" value="PEPTIDYLPROLYL ISOMERASE"/>
    <property type="match status" value="1"/>
</dbReference>